<proteinExistence type="predicted"/>
<keyword evidence="2" id="KW-1185">Reference proteome</keyword>
<comment type="caution">
    <text evidence="1">The sequence shown here is derived from an EMBL/GenBank/DDBJ whole genome shotgun (WGS) entry which is preliminary data.</text>
</comment>
<gene>
    <name evidence="1" type="ORF">I8751_17295</name>
</gene>
<dbReference type="Gene3D" id="3.40.50.12780">
    <property type="entry name" value="N-terminal domain of ligase-like"/>
    <property type="match status" value="1"/>
</dbReference>
<name>A0A8J7HK48_9CYAN</name>
<dbReference type="RefSeq" id="WP_214440340.1">
    <property type="nucleotide sequence ID" value="NZ_JAECZB010000062.1"/>
</dbReference>
<organism evidence="1 2">
    <name type="scientific">Atlanticothrix silvestris CENA357</name>
    <dbReference type="NCBI Taxonomy" id="1725252"/>
    <lineage>
        <taxon>Bacteria</taxon>
        <taxon>Bacillati</taxon>
        <taxon>Cyanobacteriota</taxon>
        <taxon>Cyanophyceae</taxon>
        <taxon>Nostocales</taxon>
        <taxon>Nodulariaceae</taxon>
        <taxon>Atlanticothrix</taxon>
        <taxon>Atlanticothrix silvestris</taxon>
    </lineage>
</organism>
<accession>A0A8J7HK48</accession>
<reference evidence="1 2" key="1">
    <citation type="journal article" date="2021" name="Int. J. Syst. Evol. Microbiol.">
        <title>Amazonocrinis nigriterrae gen. nov., sp. nov., Atlanticothrix silvestris gen. nov., sp. nov. and Dendronalium phyllosphericum gen. nov., sp. nov., nostocacean cyanobacteria from Brazilian environments.</title>
        <authorList>
            <person name="Alvarenga D.O."/>
            <person name="Andreote A.P.D."/>
            <person name="Branco L.H.Z."/>
            <person name="Delbaje E."/>
            <person name="Cruz R.B."/>
            <person name="Varani A.M."/>
            <person name="Fiore M.F."/>
        </authorList>
    </citation>
    <scope>NUCLEOTIDE SEQUENCE [LARGE SCALE GENOMIC DNA]</scope>
    <source>
        <strain evidence="1 2">CENA357</strain>
    </source>
</reference>
<sequence>MVSGPTVMLGYWGQSLQKEQPYATGDIVRLQDDENYVLVGRRDALVKVRGSN</sequence>
<dbReference type="EMBL" id="JAECZB010000062">
    <property type="protein sequence ID" value="MBH8554088.1"/>
    <property type="molecule type" value="Genomic_DNA"/>
</dbReference>
<dbReference type="InterPro" id="IPR042099">
    <property type="entry name" value="ANL_N_sf"/>
</dbReference>
<dbReference type="SUPFAM" id="SSF56801">
    <property type="entry name" value="Acetyl-CoA synthetase-like"/>
    <property type="match status" value="1"/>
</dbReference>
<evidence type="ECO:0000313" key="2">
    <source>
        <dbReference type="Proteomes" id="UP000599391"/>
    </source>
</evidence>
<dbReference type="AlphaFoldDB" id="A0A8J7HK48"/>
<protein>
    <submittedName>
        <fullName evidence="1">AMP-binding protein</fullName>
    </submittedName>
</protein>
<evidence type="ECO:0000313" key="1">
    <source>
        <dbReference type="EMBL" id="MBH8554088.1"/>
    </source>
</evidence>
<dbReference type="Proteomes" id="UP000599391">
    <property type="component" value="Unassembled WGS sequence"/>
</dbReference>